<dbReference type="AlphaFoldDB" id="C8W6N4"/>
<name>C8W6N4_DESAS</name>
<protein>
    <submittedName>
        <fullName evidence="2">Uncharacterized protein</fullName>
    </submittedName>
</protein>
<keyword evidence="3" id="KW-1185">Reference proteome</keyword>
<evidence type="ECO:0000256" key="1">
    <source>
        <dbReference type="SAM" id="MobiDB-lite"/>
    </source>
</evidence>
<feature type="region of interest" description="Disordered" evidence="1">
    <location>
        <begin position="28"/>
        <end position="120"/>
    </location>
</feature>
<dbReference type="eggNOG" id="ENOG5033P4U">
    <property type="taxonomic scope" value="Bacteria"/>
</dbReference>
<reference evidence="2 3" key="1">
    <citation type="journal article" date="2009" name="Stand. Genomic Sci.">
        <title>Complete genome sequence of Desulfotomaculum acetoxidans type strain (5575).</title>
        <authorList>
            <person name="Spring S."/>
            <person name="Lapidus A."/>
            <person name="Schroder M."/>
            <person name="Gleim D."/>
            <person name="Sims D."/>
            <person name="Meincke L."/>
            <person name="Glavina Del Rio T."/>
            <person name="Tice H."/>
            <person name="Copeland A."/>
            <person name="Cheng J.F."/>
            <person name="Lucas S."/>
            <person name="Chen F."/>
            <person name="Nolan M."/>
            <person name="Bruce D."/>
            <person name="Goodwin L."/>
            <person name="Pitluck S."/>
            <person name="Ivanova N."/>
            <person name="Mavromatis K."/>
            <person name="Mikhailova N."/>
            <person name="Pati A."/>
            <person name="Chen A."/>
            <person name="Palaniappan K."/>
            <person name="Land M."/>
            <person name="Hauser L."/>
            <person name="Chang Y.J."/>
            <person name="Jeffries C.D."/>
            <person name="Chain P."/>
            <person name="Saunders E."/>
            <person name="Brettin T."/>
            <person name="Detter J.C."/>
            <person name="Goker M."/>
            <person name="Bristow J."/>
            <person name="Eisen J.A."/>
            <person name="Markowitz V."/>
            <person name="Hugenholtz P."/>
            <person name="Kyrpides N.C."/>
            <person name="Klenk H.P."/>
            <person name="Han C."/>
        </authorList>
    </citation>
    <scope>NUCLEOTIDE SEQUENCE [LARGE SCALE GENOMIC DNA]</scope>
    <source>
        <strain evidence="3">ATCC 49208 / DSM 771 / VKM B-1644</strain>
    </source>
</reference>
<dbReference type="HOGENOM" id="CLU_1425900_0_0_9"/>
<dbReference type="Pfam" id="PF20187">
    <property type="entry name" value="DUF6550"/>
    <property type="match status" value="1"/>
</dbReference>
<dbReference type="EMBL" id="CP001720">
    <property type="protein sequence ID" value="ACV64143.1"/>
    <property type="molecule type" value="Genomic_DNA"/>
</dbReference>
<evidence type="ECO:0000313" key="3">
    <source>
        <dbReference type="Proteomes" id="UP000002217"/>
    </source>
</evidence>
<feature type="compositionally biased region" description="Polar residues" evidence="1">
    <location>
        <begin position="67"/>
        <end position="79"/>
    </location>
</feature>
<evidence type="ECO:0000313" key="2">
    <source>
        <dbReference type="EMBL" id="ACV64143.1"/>
    </source>
</evidence>
<proteinExistence type="predicted"/>
<accession>C8W6N4</accession>
<dbReference type="Proteomes" id="UP000002217">
    <property type="component" value="Chromosome"/>
</dbReference>
<dbReference type="InterPro" id="IPR046680">
    <property type="entry name" value="DUF6550"/>
</dbReference>
<sequence>MKIKLKYLAAVGTIVLMVPLLHLPYTKDAAPSPENRPVCDLNRGSGDVALPPSQQHSTGHTAPEMPPQNTSVIENSVTVTEPEPQLTKTPEKKESVPASTPSTKPTAPPSPAPVRAAEPQMGDTRVVDGQKHVYFLGFGWIEDSSEPNHGEYAADMYENSNKIGVIDGGTAVGGDGDINKIWHHGRISRE</sequence>
<dbReference type="STRING" id="485916.Dtox_3419"/>
<dbReference type="KEGG" id="dae:Dtox_3419"/>
<gene>
    <name evidence="2" type="ordered locus">Dtox_3419</name>
</gene>
<organism evidence="2 3">
    <name type="scientific">Desulfofarcimen acetoxidans (strain ATCC 49208 / DSM 771 / KCTC 5769 / VKM B-1644 / 5575)</name>
    <name type="common">Desulfotomaculum acetoxidans</name>
    <dbReference type="NCBI Taxonomy" id="485916"/>
    <lineage>
        <taxon>Bacteria</taxon>
        <taxon>Bacillati</taxon>
        <taxon>Bacillota</taxon>
        <taxon>Clostridia</taxon>
        <taxon>Eubacteriales</taxon>
        <taxon>Peptococcaceae</taxon>
        <taxon>Desulfofarcimen</taxon>
    </lineage>
</organism>